<protein>
    <submittedName>
        <fullName evidence="1">Uncharacterized protein</fullName>
    </submittedName>
</protein>
<dbReference type="RefSeq" id="WP_286248358.1">
    <property type="nucleotide sequence ID" value="NZ_AP018448.1"/>
</dbReference>
<keyword evidence="2" id="KW-1185">Reference proteome</keyword>
<evidence type="ECO:0000313" key="2">
    <source>
        <dbReference type="Proteomes" id="UP001321542"/>
    </source>
</evidence>
<evidence type="ECO:0000313" key="1">
    <source>
        <dbReference type="EMBL" id="BBC30049.1"/>
    </source>
</evidence>
<dbReference type="EMBL" id="AP018448">
    <property type="protein sequence ID" value="BBC30049.1"/>
    <property type="molecule type" value="Genomic_DNA"/>
</dbReference>
<accession>A0ABM7F345</accession>
<reference evidence="1 2" key="2">
    <citation type="journal article" date="2023" name="ChemBioChem">
        <title>Acyltransferase Domain Exchange between Two Independent Type I Polyketide Synthases in the Same Producer Strain of Macrolide Antibiotics.</title>
        <authorList>
            <person name="Kudo F."/>
            <person name="Kishikawa K."/>
            <person name="Tsuboi K."/>
            <person name="Kido T."/>
            <person name="Usui T."/>
            <person name="Hashimoto J."/>
            <person name="Shin-Ya K."/>
            <person name="Miyanaga A."/>
            <person name="Eguchi T."/>
        </authorList>
    </citation>
    <scope>NUCLEOTIDE SEQUENCE [LARGE SCALE GENOMIC DNA]</scope>
    <source>
        <strain evidence="1 2">A-8890</strain>
    </source>
</reference>
<sequence length="84" mass="9308">MDAIHDHDGPEVRIFHRPAGWVLPDYTDLADCTTNYHRAQDGRPACTGIAVWKVVEDHGMHLTIGFYCDADLPAEHQPATTPAV</sequence>
<gene>
    <name evidence="1" type="ORF">SGFS_013430</name>
</gene>
<name>A0ABM7F345_9ACTN</name>
<reference evidence="1 2" key="1">
    <citation type="journal article" date="2010" name="ChemBioChem">
        <title>Cloning and characterization of the biosynthetic gene cluster of 16-membered macrolide antibiotic FD-891: involvement of a dual functional cytochrome P450 monooxygenase catalyzing epoxidation and hydroxylation.</title>
        <authorList>
            <person name="Kudo F."/>
            <person name="Motegi A."/>
            <person name="Mizoue K."/>
            <person name="Eguchi T."/>
        </authorList>
    </citation>
    <scope>NUCLEOTIDE SEQUENCE [LARGE SCALE GENOMIC DNA]</scope>
    <source>
        <strain evidence="1 2">A-8890</strain>
    </source>
</reference>
<organism evidence="1 2">
    <name type="scientific">Streptomyces graminofaciens</name>
    <dbReference type="NCBI Taxonomy" id="68212"/>
    <lineage>
        <taxon>Bacteria</taxon>
        <taxon>Bacillati</taxon>
        <taxon>Actinomycetota</taxon>
        <taxon>Actinomycetes</taxon>
        <taxon>Kitasatosporales</taxon>
        <taxon>Streptomycetaceae</taxon>
        <taxon>Streptomyces</taxon>
    </lineage>
</organism>
<proteinExistence type="predicted"/>
<dbReference type="Proteomes" id="UP001321542">
    <property type="component" value="Chromosome"/>
</dbReference>